<reference evidence="2 3" key="1">
    <citation type="submission" date="2023-04" db="EMBL/GenBank/DDBJ databases">
        <title>Ectobacillus antri isolated from activated sludge.</title>
        <authorList>
            <person name="Yan P."/>
            <person name="Liu X."/>
        </authorList>
    </citation>
    <scope>NUCLEOTIDE SEQUENCE [LARGE SCALE GENOMIC DNA]</scope>
    <source>
        <strain evidence="2 3">C18H</strain>
    </source>
</reference>
<dbReference type="Proteomes" id="UP001218246">
    <property type="component" value="Unassembled WGS sequence"/>
</dbReference>
<evidence type="ECO:0000259" key="1">
    <source>
        <dbReference type="Pfam" id="PF21747"/>
    </source>
</evidence>
<dbReference type="RefSeq" id="WP_124563913.1">
    <property type="nucleotide sequence ID" value="NZ_JARRRY010000001.1"/>
</dbReference>
<keyword evidence="3" id="KW-1185">Reference proteome</keyword>
<gene>
    <name evidence="2" type="ORF">P6P90_02175</name>
</gene>
<dbReference type="EMBL" id="JARULN010000001">
    <property type="protein sequence ID" value="MDG5752809.1"/>
    <property type="molecule type" value="Genomic_DNA"/>
</dbReference>
<dbReference type="Pfam" id="PF21747">
    <property type="entry name" value="YpoC"/>
    <property type="match status" value="1"/>
</dbReference>
<organism evidence="2 3">
    <name type="scientific">Ectobacillus antri</name>
    <dbReference type="NCBI Taxonomy" id="2486280"/>
    <lineage>
        <taxon>Bacteria</taxon>
        <taxon>Bacillati</taxon>
        <taxon>Bacillota</taxon>
        <taxon>Bacilli</taxon>
        <taxon>Bacillales</taxon>
        <taxon>Bacillaceae</taxon>
        <taxon>Ectobacillus</taxon>
    </lineage>
</organism>
<comment type="caution">
    <text evidence="2">The sequence shown here is derived from an EMBL/GenBank/DDBJ whole genome shotgun (WGS) entry which is preliminary data.</text>
</comment>
<evidence type="ECO:0000313" key="2">
    <source>
        <dbReference type="EMBL" id="MDG5752809.1"/>
    </source>
</evidence>
<sequence>MKIKVPTAFQVSPFVKEELVYDETSIEYTIQNGYFTYDILKGQNIAAYEPWLDIEHAIPLILESWKANKPSISHLFKERKRDAAQPLMVHYTAHYLSSLYWLNGLYVRTPQLAILNINTLLNKPINIEERFAFIINRPGHYHSFIQLIQLYEELEKLFATIKIKKKRPSL</sequence>
<evidence type="ECO:0000313" key="3">
    <source>
        <dbReference type="Proteomes" id="UP001218246"/>
    </source>
</evidence>
<name>A0ABT6H238_9BACI</name>
<proteinExistence type="predicted"/>
<dbReference type="InterPro" id="IPR048427">
    <property type="entry name" value="YpoC"/>
</dbReference>
<protein>
    <submittedName>
        <fullName evidence="2">GTPase</fullName>
    </submittedName>
</protein>
<feature type="domain" description="YpoC-like" evidence="1">
    <location>
        <begin position="56"/>
        <end position="166"/>
    </location>
</feature>
<accession>A0ABT6H238</accession>